<dbReference type="STRING" id="946077.W5A_09527"/>
<feature type="transmembrane region" description="Helical" evidence="1">
    <location>
        <begin position="84"/>
        <end position="102"/>
    </location>
</feature>
<dbReference type="EMBL" id="AJJU01000014">
    <property type="protein sequence ID" value="EID73997.1"/>
    <property type="molecule type" value="Genomic_DNA"/>
</dbReference>
<dbReference type="OrthoDB" id="9790326at2"/>
<gene>
    <name evidence="2" type="ORF">W5A_09527</name>
</gene>
<keyword evidence="1" id="KW-1133">Transmembrane helix</keyword>
<keyword evidence="1" id="KW-0812">Transmembrane</keyword>
<dbReference type="RefSeq" id="WP_008239908.1">
    <property type="nucleotide sequence ID" value="NZ_AJJU01000014.1"/>
</dbReference>
<evidence type="ECO:0000256" key="1">
    <source>
        <dbReference type="SAM" id="Phobius"/>
    </source>
</evidence>
<name>I0WC81_9FLAO</name>
<evidence type="ECO:0000313" key="3">
    <source>
        <dbReference type="Proteomes" id="UP000005938"/>
    </source>
</evidence>
<accession>I0WC81</accession>
<protein>
    <recommendedName>
        <fullName evidence="4">DUF983 domain-containing protein</fullName>
    </recommendedName>
</protein>
<keyword evidence="3" id="KW-1185">Reference proteome</keyword>
<feature type="transmembrane region" description="Helical" evidence="1">
    <location>
        <begin position="52"/>
        <end position="78"/>
    </location>
</feature>
<dbReference type="Pfam" id="PF06170">
    <property type="entry name" value="DUF983"/>
    <property type="match status" value="1"/>
</dbReference>
<evidence type="ECO:0000313" key="2">
    <source>
        <dbReference type="EMBL" id="EID73997.1"/>
    </source>
</evidence>
<evidence type="ECO:0008006" key="4">
    <source>
        <dbReference type="Google" id="ProtNLM"/>
    </source>
</evidence>
<dbReference type="InterPro" id="IPR009325">
    <property type="entry name" value="DUF983"/>
</dbReference>
<reference evidence="2 3" key="1">
    <citation type="journal article" date="2012" name="J. Bacteriol.">
        <title>Genome Sequence of the Halotolerant Bacterium Imtechella halotolerans K1T.</title>
        <authorList>
            <person name="Kumar S."/>
            <person name="Vikram S."/>
            <person name="Subramanian S."/>
            <person name="Raghava G.P."/>
            <person name="Pinnaka A.K."/>
        </authorList>
    </citation>
    <scope>NUCLEOTIDE SEQUENCE [LARGE SCALE GENOMIC DNA]</scope>
    <source>
        <strain evidence="2 3">K1</strain>
    </source>
</reference>
<comment type="caution">
    <text evidence="2">The sequence shown here is derived from an EMBL/GenBank/DDBJ whole genome shotgun (WGS) entry which is preliminary data.</text>
</comment>
<sequence length="122" mass="14029">MSKVMNALNCKCPECKKGNIFKSNGKLPAFKVPKMNERCPNCNYKFEKETGFFFGAMYVSYSLTSAVMIASFVLFWVLLDMSPLHVFILIVLIAIATSTLNFRLSRSIWIYLFYKDPKKELS</sequence>
<dbReference type="AlphaFoldDB" id="I0WC81"/>
<dbReference type="Proteomes" id="UP000005938">
    <property type="component" value="Unassembled WGS sequence"/>
</dbReference>
<keyword evidence="1" id="KW-0472">Membrane</keyword>
<proteinExistence type="predicted"/>
<dbReference type="eggNOG" id="COG5349">
    <property type="taxonomic scope" value="Bacteria"/>
</dbReference>
<organism evidence="2 3">
    <name type="scientific">Imtechella halotolerans K1</name>
    <dbReference type="NCBI Taxonomy" id="946077"/>
    <lineage>
        <taxon>Bacteria</taxon>
        <taxon>Pseudomonadati</taxon>
        <taxon>Bacteroidota</taxon>
        <taxon>Flavobacteriia</taxon>
        <taxon>Flavobacteriales</taxon>
        <taxon>Flavobacteriaceae</taxon>
        <taxon>Imtechella</taxon>
    </lineage>
</organism>